<evidence type="ECO:0000313" key="1">
    <source>
        <dbReference type="EMBL" id="MBB4651722.1"/>
    </source>
</evidence>
<proteinExistence type="predicted"/>
<keyword evidence="2" id="KW-1185">Reference proteome</keyword>
<evidence type="ECO:0000313" key="2">
    <source>
        <dbReference type="Proteomes" id="UP000539538"/>
    </source>
</evidence>
<gene>
    <name evidence="1" type="ORF">GGQ99_003489</name>
</gene>
<dbReference type="RefSeq" id="WP_183263453.1">
    <property type="nucleotide sequence ID" value="NZ_BAAAVZ010000022.1"/>
</dbReference>
<accession>A0ABR6L4J4</accession>
<reference evidence="1 2" key="1">
    <citation type="submission" date="2020-08" db="EMBL/GenBank/DDBJ databases">
        <title>Genomic Encyclopedia of Type Strains, Phase IV (KMG-IV): sequencing the most valuable type-strain genomes for metagenomic binning, comparative biology and taxonomic classification.</title>
        <authorList>
            <person name="Goeker M."/>
        </authorList>
    </citation>
    <scope>NUCLEOTIDE SEQUENCE [LARGE SCALE GENOMIC DNA]</scope>
    <source>
        <strain evidence="1 2">DSM 7050</strain>
    </source>
</reference>
<protein>
    <submittedName>
        <fullName evidence="1">Uncharacterized protein</fullName>
    </submittedName>
</protein>
<dbReference type="Proteomes" id="UP000539538">
    <property type="component" value="Unassembled WGS sequence"/>
</dbReference>
<dbReference type="EMBL" id="JACHOT010000004">
    <property type="protein sequence ID" value="MBB4651722.1"/>
    <property type="molecule type" value="Genomic_DNA"/>
</dbReference>
<comment type="caution">
    <text evidence="1">The sequence shown here is derived from an EMBL/GenBank/DDBJ whole genome shotgun (WGS) entry which is preliminary data.</text>
</comment>
<organism evidence="1 2">
    <name type="scientific">Aminobacter niigataensis</name>
    <dbReference type="NCBI Taxonomy" id="83265"/>
    <lineage>
        <taxon>Bacteria</taxon>
        <taxon>Pseudomonadati</taxon>
        <taxon>Pseudomonadota</taxon>
        <taxon>Alphaproteobacteria</taxon>
        <taxon>Hyphomicrobiales</taxon>
        <taxon>Phyllobacteriaceae</taxon>
        <taxon>Aminobacter</taxon>
    </lineage>
</organism>
<sequence>MNIDRKLRLTAAFVGAATRKDLAAAFRRVNPATAFDVDRADKWLQGRSTPRQFSVYEDWIKMLELPKQADWIVDCDLDSFVGQICEHHGRDRQQLERRAMAFGKPQQPGQDDRGATIVGRYACYSHSWSPYFRGQFIRGTLVIEQEHGPQRLTATYIEHLPTMRLQLKGHVTVTRRSVYIHVGGPGDDTHFFFALFPFSPPGSVLGGYLAGTTVLGPESQPSATRVVLVRLKQADMQSNAGDGYLDPALTIPQDLARFDIDLAQPDVADLQLRRFLTRASDAGADQIATDDFQPLVEMFDREWLGR</sequence>
<name>A0ABR6L4J4_9HYPH</name>